<evidence type="ECO:0000256" key="6">
    <source>
        <dbReference type="PIRNR" id="PIRNR001123"/>
    </source>
</evidence>
<dbReference type="PANTHER" id="PTHR32481:SF0">
    <property type="entry name" value="AMINOPEPTIDASE YPDE-RELATED"/>
    <property type="match status" value="1"/>
</dbReference>
<feature type="binding site" evidence="8">
    <location>
        <position position="88"/>
    </location>
    <ligand>
        <name>Zn(2+)</name>
        <dbReference type="ChEBI" id="CHEBI:29105"/>
        <label>1</label>
    </ligand>
</feature>
<keyword evidence="10" id="KW-1185">Reference proteome</keyword>
<sequence>MPTREGNATDGLLQELLWAYGPCGQEAEVRAVCARELQPVVDDMWTDDAGNLIGYIAADPPRDGTGRGHRHRVSSAAEPGLATRVMAHLDELSMLVKRVEPDGTLHVTQLGTMYPGNFGLGPVAVLGEHETLTAVLTLGSEHTTQESQRIWQTKPDKGDRALDWDHVYVFTGLSTDELEVAGVRAGTRVCVDRSKRTLVEFGGYLGCCFLDDRAAATALLRAARLLHECGQRPVDDVYFVFTTNEEIGGVGGTYASGSLPGTLTLALEVGPTEREYGTRVSGGPIVGYSDALCVYDKDVADRLMGIATELGLSPQPAVLGAFESDASHSKANGLSPRAGLLCVPTLSTHGFEVIPRSAIDDMASIIVEFVRQPGAHARDED</sequence>
<dbReference type="InterPro" id="IPR008007">
    <property type="entry name" value="Peptidase_M42"/>
</dbReference>
<dbReference type="GO" id="GO:0006508">
    <property type="term" value="P:proteolysis"/>
    <property type="evidence" value="ECO:0007669"/>
    <property type="project" value="UniProtKB-KW"/>
</dbReference>
<evidence type="ECO:0000256" key="3">
    <source>
        <dbReference type="ARBA" id="ARBA00022670"/>
    </source>
</evidence>
<feature type="binding site" evidence="8">
    <location>
        <position position="211"/>
    </location>
    <ligand>
        <name>Zn(2+)</name>
        <dbReference type="ChEBI" id="CHEBI:29105"/>
        <label>1</label>
    </ligand>
</feature>
<dbReference type="Gene3D" id="2.40.30.40">
    <property type="entry name" value="Peptidase M42, domain 2"/>
    <property type="match status" value="1"/>
</dbReference>
<feature type="binding site" evidence="8">
    <location>
        <position position="349"/>
    </location>
    <ligand>
        <name>Zn(2+)</name>
        <dbReference type="ChEBI" id="CHEBI:29105"/>
        <label>2</label>
    </ligand>
</feature>
<dbReference type="SUPFAM" id="SSF101821">
    <property type="entry name" value="Aminopeptidase/glucanase lid domain"/>
    <property type="match status" value="1"/>
</dbReference>
<evidence type="ECO:0000256" key="4">
    <source>
        <dbReference type="ARBA" id="ARBA00022723"/>
    </source>
</evidence>
<keyword evidence="3" id="KW-0645">Protease</keyword>
<evidence type="ECO:0000313" key="9">
    <source>
        <dbReference type="EMBL" id="CQD02526.1"/>
    </source>
</evidence>
<dbReference type="RefSeq" id="WP_090417861.1">
    <property type="nucleotide sequence ID" value="NZ_CTEC01000001.1"/>
</dbReference>
<evidence type="ECO:0000313" key="10">
    <source>
        <dbReference type="Proteomes" id="UP000199601"/>
    </source>
</evidence>
<comment type="cofactor">
    <cofactor evidence="8">
        <name>a divalent metal cation</name>
        <dbReference type="ChEBI" id="CHEBI:60240"/>
    </cofactor>
    <text evidence="8">Binds 2 divalent metal cations per subunit.</text>
</comment>
<keyword evidence="2 9" id="KW-0031">Aminopeptidase</keyword>
<dbReference type="EMBL" id="CTEC01000001">
    <property type="protein sequence ID" value="CQD02526.1"/>
    <property type="molecule type" value="Genomic_DNA"/>
</dbReference>
<dbReference type="Pfam" id="PF05343">
    <property type="entry name" value="Peptidase_M42"/>
    <property type="match status" value="1"/>
</dbReference>
<accession>A0A0U1CV53</accession>
<feature type="binding site" evidence="8">
    <location>
        <position position="246"/>
    </location>
    <ligand>
        <name>Zn(2+)</name>
        <dbReference type="ChEBI" id="CHEBI:29105"/>
        <label>2</label>
    </ligand>
</feature>
<dbReference type="GO" id="GO:0004177">
    <property type="term" value="F:aminopeptidase activity"/>
    <property type="evidence" value="ECO:0007669"/>
    <property type="project" value="UniProtKB-UniRule"/>
</dbReference>
<dbReference type="InterPro" id="IPR051464">
    <property type="entry name" value="Peptidase_M42_aminopept"/>
</dbReference>
<feature type="binding site" evidence="8">
    <location>
        <position position="211"/>
    </location>
    <ligand>
        <name>Zn(2+)</name>
        <dbReference type="ChEBI" id="CHEBI:29105"/>
        <label>2</label>
    </ligand>
</feature>
<name>A0A0U1CV53_9MYCO</name>
<evidence type="ECO:0000256" key="5">
    <source>
        <dbReference type="ARBA" id="ARBA00022801"/>
    </source>
</evidence>
<evidence type="ECO:0000256" key="8">
    <source>
        <dbReference type="PIRSR" id="PIRSR001123-2"/>
    </source>
</evidence>
<dbReference type="InterPro" id="IPR023367">
    <property type="entry name" value="Peptidase_M42_dom2"/>
</dbReference>
<proteinExistence type="inferred from homology"/>
<comment type="similarity">
    <text evidence="1 6">Belongs to the peptidase M42 family.</text>
</comment>
<dbReference type="GO" id="GO:0046872">
    <property type="term" value="F:metal ion binding"/>
    <property type="evidence" value="ECO:0007669"/>
    <property type="project" value="UniProtKB-UniRule"/>
</dbReference>
<evidence type="ECO:0000256" key="2">
    <source>
        <dbReference type="ARBA" id="ARBA00022438"/>
    </source>
</evidence>
<dbReference type="AlphaFoldDB" id="A0A0U1CV53"/>
<dbReference type="SUPFAM" id="SSF53187">
    <property type="entry name" value="Zn-dependent exopeptidases"/>
    <property type="match status" value="1"/>
</dbReference>
<evidence type="ECO:0000256" key="7">
    <source>
        <dbReference type="PIRSR" id="PIRSR001123-1"/>
    </source>
</evidence>
<feature type="active site" description="Proton acceptor" evidence="7">
    <location>
        <position position="245"/>
    </location>
</feature>
<dbReference type="Gene3D" id="3.40.630.10">
    <property type="entry name" value="Zn peptidases"/>
    <property type="match status" value="1"/>
</dbReference>
<dbReference type="PANTHER" id="PTHR32481">
    <property type="entry name" value="AMINOPEPTIDASE"/>
    <property type="match status" value="1"/>
</dbReference>
<keyword evidence="4 8" id="KW-0479">Metal-binding</keyword>
<organism evidence="9 10">
    <name type="scientific">Mycobacterium europaeum</name>
    <dbReference type="NCBI Taxonomy" id="761804"/>
    <lineage>
        <taxon>Bacteria</taxon>
        <taxon>Bacillati</taxon>
        <taxon>Actinomycetota</taxon>
        <taxon>Actinomycetes</taxon>
        <taxon>Mycobacteriales</taxon>
        <taxon>Mycobacteriaceae</taxon>
        <taxon>Mycobacterium</taxon>
        <taxon>Mycobacterium simiae complex</taxon>
    </lineage>
</organism>
<dbReference type="Proteomes" id="UP000199601">
    <property type="component" value="Unassembled WGS sequence"/>
</dbReference>
<protein>
    <submittedName>
        <fullName evidence="9">M42 glutamyl aminopeptidase</fullName>
    </submittedName>
</protein>
<evidence type="ECO:0000256" key="1">
    <source>
        <dbReference type="ARBA" id="ARBA00006272"/>
    </source>
</evidence>
<feature type="binding site" evidence="8">
    <location>
        <position position="268"/>
    </location>
    <ligand>
        <name>Zn(2+)</name>
        <dbReference type="ChEBI" id="CHEBI:29105"/>
        <label>1</label>
    </ligand>
</feature>
<dbReference type="PIRSF" id="PIRSF001123">
    <property type="entry name" value="PepA_GA"/>
    <property type="match status" value="1"/>
</dbReference>
<gene>
    <name evidence="9" type="ORF">BN000_00273</name>
</gene>
<keyword evidence="5" id="KW-0378">Hydrolase</keyword>
<reference evidence="10" key="1">
    <citation type="submission" date="2015-03" db="EMBL/GenBank/DDBJ databases">
        <authorList>
            <person name="Urmite Genomes"/>
        </authorList>
    </citation>
    <scope>NUCLEOTIDE SEQUENCE [LARGE SCALE GENOMIC DNA]</scope>
    <source>
        <strain evidence="10">CSUR P1344</strain>
    </source>
</reference>